<keyword evidence="2" id="KW-1185">Reference proteome</keyword>
<organism evidence="1 2">
    <name type="scientific">Octopus vulgaris</name>
    <name type="common">Common octopus</name>
    <dbReference type="NCBI Taxonomy" id="6645"/>
    <lineage>
        <taxon>Eukaryota</taxon>
        <taxon>Metazoa</taxon>
        <taxon>Spiralia</taxon>
        <taxon>Lophotrochozoa</taxon>
        <taxon>Mollusca</taxon>
        <taxon>Cephalopoda</taxon>
        <taxon>Coleoidea</taxon>
        <taxon>Octopodiformes</taxon>
        <taxon>Octopoda</taxon>
        <taxon>Incirrata</taxon>
        <taxon>Octopodidae</taxon>
        <taxon>Octopus</taxon>
    </lineage>
</organism>
<dbReference type="Proteomes" id="UP001162480">
    <property type="component" value="Chromosome 12"/>
</dbReference>
<reference evidence="1" key="1">
    <citation type="submission" date="2023-08" db="EMBL/GenBank/DDBJ databases">
        <authorList>
            <person name="Alioto T."/>
            <person name="Alioto T."/>
            <person name="Gomez Garrido J."/>
        </authorList>
    </citation>
    <scope>NUCLEOTIDE SEQUENCE</scope>
</reference>
<name>A0AA36FAX2_OCTVU</name>
<evidence type="ECO:0000313" key="1">
    <source>
        <dbReference type="EMBL" id="CAI9731165.1"/>
    </source>
</evidence>
<sequence length="120" mass="13429">MALRNGSLSIVVKYFCLVMVIPTDLIQWYLFSLRILLLLLFLLTMEEEWCGSGGGTAMSSSSNSSRRKFSCGGVSDEHYEDGRVLVMITVETVARMGSDPVFEEINTDIDSKITKIEHNI</sequence>
<dbReference type="EMBL" id="OX597825">
    <property type="protein sequence ID" value="CAI9731165.1"/>
    <property type="molecule type" value="Genomic_DNA"/>
</dbReference>
<protein>
    <submittedName>
        <fullName evidence="1">Uncharacterized protein</fullName>
    </submittedName>
</protein>
<proteinExistence type="predicted"/>
<evidence type="ECO:0000313" key="2">
    <source>
        <dbReference type="Proteomes" id="UP001162480"/>
    </source>
</evidence>
<dbReference type="AlphaFoldDB" id="A0AA36FAX2"/>
<accession>A0AA36FAX2</accession>
<gene>
    <name evidence="1" type="ORF">OCTVUL_1B024733</name>
</gene>